<dbReference type="InterPro" id="IPR001810">
    <property type="entry name" value="F-box_dom"/>
</dbReference>
<dbReference type="NCBIfam" id="TIGR01640">
    <property type="entry name" value="F_box_assoc_1"/>
    <property type="match status" value="1"/>
</dbReference>
<evidence type="ECO:0000313" key="3">
    <source>
        <dbReference type="Proteomes" id="UP000631114"/>
    </source>
</evidence>
<dbReference type="PANTHER" id="PTHR31672">
    <property type="entry name" value="BNACNNG10540D PROTEIN"/>
    <property type="match status" value="1"/>
</dbReference>
<dbReference type="InterPro" id="IPR017451">
    <property type="entry name" value="F-box-assoc_interact_dom"/>
</dbReference>
<dbReference type="SMART" id="SM00256">
    <property type="entry name" value="FBOX"/>
    <property type="match status" value="1"/>
</dbReference>
<comment type="caution">
    <text evidence="2">The sequence shown here is derived from an EMBL/GenBank/DDBJ whole genome shotgun (WGS) entry which is preliminary data.</text>
</comment>
<reference evidence="2 3" key="1">
    <citation type="submission" date="2020-10" db="EMBL/GenBank/DDBJ databases">
        <title>The Coptis chinensis genome and diversification of protoberbering-type alkaloids.</title>
        <authorList>
            <person name="Wang B."/>
            <person name="Shu S."/>
            <person name="Song C."/>
            <person name="Liu Y."/>
        </authorList>
    </citation>
    <scope>NUCLEOTIDE SEQUENCE [LARGE SCALE GENOMIC DNA]</scope>
    <source>
        <strain evidence="2">HL-2020</strain>
        <tissue evidence="2">Leaf</tissue>
    </source>
</reference>
<keyword evidence="3" id="KW-1185">Reference proteome</keyword>
<dbReference type="AlphaFoldDB" id="A0A835HFM4"/>
<name>A0A835HFM4_9MAGN</name>
<proteinExistence type="predicted"/>
<dbReference type="Pfam" id="PF00646">
    <property type="entry name" value="F-box"/>
    <property type="match status" value="1"/>
</dbReference>
<evidence type="ECO:0000313" key="2">
    <source>
        <dbReference type="EMBL" id="KAF9598251.1"/>
    </source>
</evidence>
<protein>
    <recommendedName>
        <fullName evidence="1">F-box domain-containing protein</fullName>
    </recommendedName>
</protein>
<dbReference type="Pfam" id="PF07734">
    <property type="entry name" value="FBA_1"/>
    <property type="match status" value="1"/>
</dbReference>
<dbReference type="CDD" id="cd22157">
    <property type="entry name" value="F-box_AtFBW1-like"/>
    <property type="match status" value="1"/>
</dbReference>
<dbReference type="Gene3D" id="1.20.1280.50">
    <property type="match status" value="1"/>
</dbReference>
<accession>A0A835HFM4</accession>
<dbReference type="PROSITE" id="PS50181">
    <property type="entry name" value="FBOX"/>
    <property type="match status" value="1"/>
</dbReference>
<sequence>MKKIELVQQMANLPHEIIIEILTRLPAKSLLKFRCVCKSWRTLTYDPTFTKMHFARTLGSHDVSILATTVNHFYKEFEMIEVDDEENEILSGLGFRKYSKTHIYCVDGSSGFEVQFKIKDPFVESYYYEDLEIVGSCNGIVCLVKSNDVCLLNPYTREYKIVNFEHQFNFNLEHTYGLGYDPTSSDDFKLVHFDCSPESISQVSVYSLNDASCVNVSNVPYQILELKESGVVFLNGALHWIARRTSEGCEILISFNIEEKIIREFSRPVGVNEFAFMSVGLLGGELCLLCKTYDTDIDIWVLKNYSLSDSWVKLFTIGETVMISVKNSWPTSVGYNEPNPRPLCFCKNGEVLLRDSDRIVVYDPKDKTSRDLKVHFISHCSRMAIMIHFASLVPLNSGTYVETVVGVEEEEPDMNPALECFLGHPSRRYCFHWGLGDFVSLLNLYKLTLPHESAQSSIKVHVVLSQVSV</sequence>
<evidence type="ECO:0000259" key="1">
    <source>
        <dbReference type="PROSITE" id="PS50181"/>
    </source>
</evidence>
<dbReference type="InterPro" id="IPR036047">
    <property type="entry name" value="F-box-like_dom_sf"/>
</dbReference>
<dbReference type="SUPFAM" id="SSF81383">
    <property type="entry name" value="F-box domain"/>
    <property type="match status" value="1"/>
</dbReference>
<dbReference type="PANTHER" id="PTHR31672:SF13">
    <property type="entry name" value="F-BOX PROTEIN CPR30-LIKE"/>
    <property type="match status" value="1"/>
</dbReference>
<organism evidence="2 3">
    <name type="scientific">Coptis chinensis</name>
    <dbReference type="NCBI Taxonomy" id="261450"/>
    <lineage>
        <taxon>Eukaryota</taxon>
        <taxon>Viridiplantae</taxon>
        <taxon>Streptophyta</taxon>
        <taxon>Embryophyta</taxon>
        <taxon>Tracheophyta</taxon>
        <taxon>Spermatophyta</taxon>
        <taxon>Magnoliopsida</taxon>
        <taxon>Ranunculales</taxon>
        <taxon>Ranunculaceae</taxon>
        <taxon>Coptidoideae</taxon>
        <taxon>Coptis</taxon>
    </lineage>
</organism>
<gene>
    <name evidence="2" type="ORF">IFM89_026082</name>
</gene>
<feature type="domain" description="F-box" evidence="1">
    <location>
        <begin position="7"/>
        <end position="52"/>
    </location>
</feature>
<dbReference type="InterPro" id="IPR050796">
    <property type="entry name" value="SCF_F-box_component"/>
</dbReference>
<dbReference type="InterPro" id="IPR006527">
    <property type="entry name" value="F-box-assoc_dom_typ1"/>
</dbReference>
<dbReference type="OrthoDB" id="591557at2759"/>
<dbReference type="Proteomes" id="UP000631114">
    <property type="component" value="Unassembled WGS sequence"/>
</dbReference>
<dbReference type="EMBL" id="JADFTS010000007">
    <property type="protein sequence ID" value="KAF9598251.1"/>
    <property type="molecule type" value="Genomic_DNA"/>
</dbReference>